<feature type="domain" description="Core-binding (CB)" evidence="3">
    <location>
        <begin position="22"/>
        <end position="119"/>
    </location>
</feature>
<dbReference type="PROSITE" id="PS51900">
    <property type="entry name" value="CB"/>
    <property type="match status" value="1"/>
</dbReference>
<dbReference type="EMBL" id="ADVG01000003">
    <property type="protein sequence ID" value="EFH85249.1"/>
    <property type="molecule type" value="Genomic_DNA"/>
</dbReference>
<dbReference type="GO" id="GO:0015074">
    <property type="term" value="P:DNA integration"/>
    <property type="evidence" value="ECO:0007669"/>
    <property type="project" value="InterPro"/>
</dbReference>
<dbReference type="InterPro" id="IPR004107">
    <property type="entry name" value="Integrase_SAM-like_N"/>
</dbReference>
<evidence type="ECO:0000259" key="3">
    <source>
        <dbReference type="PROSITE" id="PS51900"/>
    </source>
</evidence>
<dbReference type="Gene3D" id="1.10.150.130">
    <property type="match status" value="1"/>
</dbReference>
<evidence type="ECO:0000256" key="2">
    <source>
        <dbReference type="PROSITE-ProRule" id="PRU01248"/>
    </source>
</evidence>
<dbReference type="InParanoid" id="D6TUS3"/>
<name>D6TUS3_KTERA</name>
<keyword evidence="1 2" id="KW-0238">DNA-binding</keyword>
<dbReference type="OrthoDB" id="9803188at2"/>
<comment type="caution">
    <text evidence="4">The sequence shown here is derived from an EMBL/GenBank/DDBJ whole genome shotgun (WGS) entry which is preliminary data.</text>
</comment>
<evidence type="ECO:0000313" key="4">
    <source>
        <dbReference type="EMBL" id="EFH85249.1"/>
    </source>
</evidence>
<evidence type="ECO:0000313" key="5">
    <source>
        <dbReference type="Proteomes" id="UP000004508"/>
    </source>
</evidence>
<dbReference type="InterPro" id="IPR010998">
    <property type="entry name" value="Integrase_recombinase_N"/>
</dbReference>
<dbReference type="RefSeq" id="WP_007917387.1">
    <property type="nucleotide sequence ID" value="NZ_ADVG01000003.1"/>
</dbReference>
<protein>
    <submittedName>
        <fullName evidence="4">Integrase domain protein SAM domain protein</fullName>
    </submittedName>
</protein>
<dbReference type="Pfam" id="PF02899">
    <property type="entry name" value="Phage_int_SAM_1"/>
    <property type="match status" value="1"/>
</dbReference>
<keyword evidence="5" id="KW-1185">Reference proteome</keyword>
<gene>
    <name evidence="4" type="ORF">Krac_6431</name>
</gene>
<dbReference type="AlphaFoldDB" id="D6TUS3"/>
<dbReference type="STRING" id="485913.Krac_6431"/>
<dbReference type="SUPFAM" id="SSF56349">
    <property type="entry name" value="DNA breaking-rejoining enzymes"/>
    <property type="match status" value="1"/>
</dbReference>
<dbReference type="InterPro" id="IPR011010">
    <property type="entry name" value="DNA_brk_join_enz"/>
</dbReference>
<dbReference type="eggNOG" id="COG4974">
    <property type="taxonomic scope" value="Bacteria"/>
</dbReference>
<dbReference type="InterPro" id="IPR044068">
    <property type="entry name" value="CB"/>
</dbReference>
<dbReference type="Proteomes" id="UP000004508">
    <property type="component" value="Unassembled WGS sequence"/>
</dbReference>
<reference evidence="4 5" key="1">
    <citation type="journal article" date="2011" name="Stand. Genomic Sci.">
        <title>Non-contiguous finished genome sequence and contextual data of the filamentous soil bacterium Ktedonobacter racemifer type strain (SOSP1-21).</title>
        <authorList>
            <person name="Chang Y.J."/>
            <person name="Land M."/>
            <person name="Hauser L."/>
            <person name="Chertkov O."/>
            <person name="Del Rio T.G."/>
            <person name="Nolan M."/>
            <person name="Copeland A."/>
            <person name="Tice H."/>
            <person name="Cheng J.F."/>
            <person name="Lucas S."/>
            <person name="Han C."/>
            <person name="Goodwin L."/>
            <person name="Pitluck S."/>
            <person name="Ivanova N."/>
            <person name="Ovchinikova G."/>
            <person name="Pati A."/>
            <person name="Chen A."/>
            <person name="Palaniappan K."/>
            <person name="Mavromatis K."/>
            <person name="Liolios K."/>
            <person name="Brettin T."/>
            <person name="Fiebig A."/>
            <person name="Rohde M."/>
            <person name="Abt B."/>
            <person name="Goker M."/>
            <person name="Detter J.C."/>
            <person name="Woyke T."/>
            <person name="Bristow J."/>
            <person name="Eisen J.A."/>
            <person name="Markowitz V."/>
            <person name="Hugenholtz P."/>
            <person name="Kyrpides N.C."/>
            <person name="Klenk H.P."/>
            <person name="Lapidus A."/>
        </authorList>
    </citation>
    <scope>NUCLEOTIDE SEQUENCE [LARGE SCALE GENOMIC DNA]</scope>
    <source>
        <strain evidence="5">DSM 44963</strain>
    </source>
</reference>
<accession>D6TUS3</accession>
<proteinExistence type="predicted"/>
<dbReference type="GO" id="GO:0003677">
    <property type="term" value="F:DNA binding"/>
    <property type="evidence" value="ECO:0007669"/>
    <property type="project" value="UniProtKB-UniRule"/>
</dbReference>
<evidence type="ECO:0000256" key="1">
    <source>
        <dbReference type="ARBA" id="ARBA00023125"/>
    </source>
</evidence>
<organism evidence="4 5">
    <name type="scientific">Ktedonobacter racemifer DSM 44963</name>
    <dbReference type="NCBI Taxonomy" id="485913"/>
    <lineage>
        <taxon>Bacteria</taxon>
        <taxon>Bacillati</taxon>
        <taxon>Chloroflexota</taxon>
        <taxon>Ktedonobacteria</taxon>
        <taxon>Ktedonobacterales</taxon>
        <taxon>Ktedonobacteraceae</taxon>
        <taxon>Ktedonobacter</taxon>
    </lineage>
</organism>
<sequence length="167" mass="20065">MIRAVWAKQENRKQLYLIDKECEFILPVKRYLDYLAALEKSPHTLENYCRHLCLYFTFLEQMHRDWQQVTPDDLVQFVQWLRDPQRQVGMLSVHRTSPLNERSVNTIVTAVSSFYRYHIQRGETFQNPVLYEQISNRFSGFKSFLVHTSRGKTIKRVVKLKEPEKRV</sequence>